<comment type="similarity">
    <text evidence="1">Belongs to the ADP-ribosyl cyclase family.</text>
</comment>
<comment type="caution">
    <text evidence="7">The sequence shown here is derived from an EMBL/GenBank/DDBJ whole genome shotgun (WGS) entry which is preliminary data.</text>
</comment>
<evidence type="ECO:0000256" key="1">
    <source>
        <dbReference type="ARBA" id="ARBA00005406"/>
    </source>
</evidence>
<dbReference type="AlphaFoldDB" id="A0A8E0RUB1"/>
<dbReference type="Gene3D" id="3.40.50.720">
    <property type="entry name" value="NAD(P)-binding Rossmann-like Domain"/>
    <property type="match status" value="1"/>
</dbReference>
<keyword evidence="2" id="KW-0808">Transferase</keyword>
<evidence type="ECO:0000256" key="3">
    <source>
        <dbReference type="ARBA" id="ARBA00022801"/>
    </source>
</evidence>
<sequence>MECMGIVTRNFLLALNLFVACTAGQQASEFERIVKGRCADWGRMFGVERISCDQFWTDFEKVFTEESIQKLCVMDPQLYDPLVASMFAFVPEINKNGFFWSKTKTVTLPLCKQLGLFHCLERTLPGYIFDGLNWCDETLTGGKKYETQCGCTRKSEVVYAFWKSVSSAYVKKLSGSVGVMLNGSISTPFLQNTTFGSIEVPHIKPPQFQNVTVYVVKNLDDDASG</sequence>
<gene>
    <name evidence="7" type="ORF">FBUS_01411</name>
</gene>
<organism evidence="7 8">
    <name type="scientific">Fasciolopsis buskii</name>
    <dbReference type="NCBI Taxonomy" id="27845"/>
    <lineage>
        <taxon>Eukaryota</taxon>
        <taxon>Metazoa</taxon>
        <taxon>Spiralia</taxon>
        <taxon>Lophotrochozoa</taxon>
        <taxon>Platyhelminthes</taxon>
        <taxon>Trematoda</taxon>
        <taxon>Digenea</taxon>
        <taxon>Plagiorchiida</taxon>
        <taxon>Echinostomata</taxon>
        <taxon>Echinostomatoidea</taxon>
        <taxon>Fasciolidae</taxon>
        <taxon>Fasciolopsis</taxon>
    </lineage>
</organism>
<dbReference type="PANTHER" id="PTHR10912">
    <property type="entry name" value="ADP-RIBOSYL CYCLASE"/>
    <property type="match status" value="1"/>
</dbReference>
<reference evidence="7" key="1">
    <citation type="submission" date="2019-05" db="EMBL/GenBank/DDBJ databases">
        <title>Annotation for the trematode Fasciolopsis buski.</title>
        <authorList>
            <person name="Choi Y.-J."/>
        </authorList>
    </citation>
    <scope>NUCLEOTIDE SEQUENCE</scope>
    <source>
        <strain evidence="7">HT</strain>
        <tissue evidence="7">Whole worm</tissue>
    </source>
</reference>
<keyword evidence="5" id="KW-1015">Disulfide bond</keyword>
<dbReference type="GO" id="GO:0016849">
    <property type="term" value="F:phosphorus-oxygen lyase activity"/>
    <property type="evidence" value="ECO:0007669"/>
    <property type="project" value="TreeGrafter"/>
</dbReference>
<dbReference type="Proteomes" id="UP000728185">
    <property type="component" value="Unassembled WGS sequence"/>
</dbReference>
<dbReference type="InterPro" id="IPR003193">
    <property type="entry name" value="ADP-ribosyl_cyclase"/>
</dbReference>
<feature type="chain" id="PRO_5034436672" evidence="6">
    <location>
        <begin position="25"/>
        <end position="225"/>
    </location>
</feature>
<keyword evidence="3" id="KW-0378">Hydrolase</keyword>
<dbReference type="PANTHER" id="PTHR10912:SF7">
    <property type="entry name" value="ADP-RIBOSYL CYCLASE_CYCLIC ADP-RIBOSE HYDROLASE"/>
    <property type="match status" value="1"/>
</dbReference>
<evidence type="ECO:0000313" key="7">
    <source>
        <dbReference type="EMBL" id="KAA0187993.1"/>
    </source>
</evidence>
<dbReference type="Gene3D" id="1.20.82.10">
    <property type="entry name" value="ADP Ribosyl Cyclase, Chain A, domain 1"/>
    <property type="match status" value="1"/>
</dbReference>
<evidence type="ECO:0000313" key="8">
    <source>
        <dbReference type="Proteomes" id="UP000728185"/>
    </source>
</evidence>
<dbReference type="SUPFAM" id="SSF52309">
    <property type="entry name" value="N-(deoxy)ribosyltransferase-like"/>
    <property type="match status" value="1"/>
</dbReference>
<dbReference type="GO" id="GO:0016740">
    <property type="term" value="F:transferase activity"/>
    <property type="evidence" value="ECO:0007669"/>
    <property type="project" value="UniProtKB-KW"/>
</dbReference>
<dbReference type="GO" id="GO:0061809">
    <property type="term" value="F:NAD+ nucleosidase activity, cyclic ADP-ribose generating"/>
    <property type="evidence" value="ECO:0007669"/>
    <property type="project" value="InterPro"/>
</dbReference>
<dbReference type="GO" id="GO:0005886">
    <property type="term" value="C:plasma membrane"/>
    <property type="evidence" value="ECO:0007669"/>
    <property type="project" value="TreeGrafter"/>
</dbReference>
<name>A0A8E0RUB1_9TREM</name>
<evidence type="ECO:0000256" key="6">
    <source>
        <dbReference type="SAM" id="SignalP"/>
    </source>
</evidence>
<keyword evidence="6" id="KW-0732">Signal</keyword>
<dbReference type="Pfam" id="PF02267">
    <property type="entry name" value="Rib_hydrolayse"/>
    <property type="match status" value="1"/>
</dbReference>
<feature type="signal peptide" evidence="6">
    <location>
        <begin position="1"/>
        <end position="24"/>
    </location>
</feature>
<keyword evidence="4" id="KW-0520">NAD</keyword>
<protein>
    <submittedName>
        <fullName evidence="7">NAD+ nucleosidase</fullName>
    </submittedName>
</protein>
<proteinExistence type="inferred from homology"/>
<evidence type="ECO:0000256" key="4">
    <source>
        <dbReference type="ARBA" id="ARBA00023027"/>
    </source>
</evidence>
<accession>A0A8E0RUB1</accession>
<keyword evidence="8" id="KW-1185">Reference proteome</keyword>
<evidence type="ECO:0000256" key="2">
    <source>
        <dbReference type="ARBA" id="ARBA00022679"/>
    </source>
</evidence>
<evidence type="ECO:0000256" key="5">
    <source>
        <dbReference type="ARBA" id="ARBA00023157"/>
    </source>
</evidence>
<dbReference type="OrthoDB" id="10028716at2759"/>
<dbReference type="EMBL" id="LUCM01008723">
    <property type="protein sequence ID" value="KAA0187993.1"/>
    <property type="molecule type" value="Genomic_DNA"/>
</dbReference>